<dbReference type="Pfam" id="PF10585">
    <property type="entry name" value="UBA_E1_SCCH"/>
    <property type="match status" value="1"/>
</dbReference>
<keyword evidence="10" id="KW-0732">Signal</keyword>
<evidence type="ECO:0000259" key="11">
    <source>
        <dbReference type="SMART" id="SM00985"/>
    </source>
</evidence>
<evidence type="ECO:0000256" key="10">
    <source>
        <dbReference type="SAM" id="SignalP"/>
    </source>
</evidence>
<comment type="caution">
    <text evidence="12">The sequence shown here is derived from an EMBL/GenBank/DDBJ whole genome shotgun (WGS) entry which is preliminary data.</text>
</comment>
<dbReference type="InterPro" id="IPR042449">
    <property type="entry name" value="Ub-E1_IAD_1"/>
</dbReference>
<dbReference type="Gene3D" id="3.10.290.60">
    <property type="entry name" value="Ubiquitin-activating enzyme E1, UFD domain"/>
    <property type="match status" value="1"/>
</dbReference>
<sequence length="1070" mass="119385">MVLILLVLNGTNQICAFIFIREYCLLWKNPTKFWKRSTTIKIAACKKPRIEDYVETMSGEDIVIDDSLYSRQRYVLGDSAMQRMARSNVLLSGLGGLGVEIAKNLVLAGIKSLTILDDKKARYSDLGTQFFLHESDVKSARLRSDASISSLAELNPYVTVKQCTGSLDENSGLDFLKEFQCVVMTEGSLKSQLRVDAFCRLHNIQFICGDVYGVFGSVFCDFGNDFEILDPNGEEPKEVFIATITKANPGVVTCLENRMHGFESGDTVTFKEIKGMDVLNGKQCQIKVVSPYAYSICDTTGPEFNPHTEGGKASQCKVPQKLSFKSLEDQLNDPNILLADLAKFQAPANIHLAMISLHKFQEDQNRLPNIRCEKDAGVMLNIVKTVNSKMATKMEQIDESLIRHLSYTAHGCFAPLCTALGGIVAQEALKALTGKFTPLNQWLHLDAIEVLDDLQAESTSFQPRENRYDALRMCIGEELCQKLSNLRLFMVGCGAIGCEMIKNYAMLGIGTSGKGLITITDNDLIEKSNLNRQFLFRPHHIQKAKSVTAAKSALDINPELHIDPHEHRVGPQTESTVYTDAFFTGQDMCVNALDNVEARKYMDSRCVTNQRALLESGTMGAKGHVQVIVPHLTESYSSQRDPPDEDVPYCTLKSFPATIEHCIQWARDKFESSFCQKPALFNKFWSSNGSADDVIQRLLEGSAIESATQISKMVRNKPTSWPLCVTLARLKFEKYFNHRAKNLLHAFPLDTRLKDGSSFWQSPKRPPVPLNFNPNVDSHYNFAVSTARLFAEICNIDVTPADLSKQNMLQLLAAVTVPPFVPSSKRIETDEAAKKETTEDAGTGDDYKDAGLLMQKHLNQTPIFSDMTALSFEKDDDSNAHIDFISSASNLRAEMYSIENTDRLKIKRIAGRIVPAIATTTAAVAGLVTIELVKIVKGVKLQDYKNCFMNLALPVMLLSEPGPAERTIVKEGLSYTNWDKWDVTGNKDFTLKQFLDHFKKKYGFNTTMVVHGVKMIYVPIMPAHKKRIPHTMIKLIKPHAGVKYVDLVVSFEGDGDEDIPGPPIRYHFGV</sequence>
<comment type="catalytic activity">
    <reaction evidence="1">
        <text>ATP + ubiquitin + [E1 ubiquitin-activating enzyme]-L-cysteine = AMP + diphosphate + S-ubiquitinyl-[E1 ubiquitin-activating enzyme]-L-cysteine.</text>
        <dbReference type="EC" id="6.2.1.45"/>
    </reaction>
</comment>
<name>A0A8J1TXA5_OWEFU</name>
<evidence type="ECO:0000256" key="2">
    <source>
        <dbReference type="ARBA" id="ARBA00004906"/>
    </source>
</evidence>
<dbReference type="NCBIfam" id="TIGR01408">
    <property type="entry name" value="Ube1"/>
    <property type="match status" value="1"/>
</dbReference>
<dbReference type="FunFam" id="3.40.50.720:FF:000015">
    <property type="entry name" value="Ubiquitin-activating enzyme E1 1"/>
    <property type="match status" value="1"/>
</dbReference>
<dbReference type="FunFam" id="3.50.50.80:FF:000001">
    <property type="entry name" value="ubiquitin-like modifier-activating enzyme 1"/>
    <property type="match status" value="1"/>
</dbReference>
<keyword evidence="7" id="KW-0833">Ubl conjugation pathway</keyword>
<organism evidence="12 13">
    <name type="scientific">Owenia fusiformis</name>
    <name type="common">Polychaete worm</name>
    <dbReference type="NCBI Taxonomy" id="6347"/>
    <lineage>
        <taxon>Eukaryota</taxon>
        <taxon>Metazoa</taxon>
        <taxon>Spiralia</taxon>
        <taxon>Lophotrochozoa</taxon>
        <taxon>Annelida</taxon>
        <taxon>Polychaeta</taxon>
        <taxon>Sedentaria</taxon>
        <taxon>Canalipalpata</taxon>
        <taxon>Sabellida</taxon>
        <taxon>Oweniida</taxon>
        <taxon>Oweniidae</taxon>
        <taxon>Owenia</taxon>
    </lineage>
</organism>
<feature type="compositionally biased region" description="Basic and acidic residues" evidence="9">
    <location>
        <begin position="826"/>
        <end position="838"/>
    </location>
</feature>
<evidence type="ECO:0000256" key="5">
    <source>
        <dbReference type="ARBA" id="ARBA00022598"/>
    </source>
</evidence>
<dbReference type="InterPro" id="IPR045886">
    <property type="entry name" value="ThiF/MoeB/HesA"/>
</dbReference>
<keyword evidence="8" id="KW-0067">ATP-binding</keyword>
<evidence type="ECO:0000256" key="3">
    <source>
        <dbReference type="ARBA" id="ARBA00005673"/>
    </source>
</evidence>
<feature type="signal peptide" evidence="10">
    <location>
        <begin position="1"/>
        <end position="16"/>
    </location>
</feature>
<keyword evidence="5" id="KW-0436">Ligase</keyword>
<evidence type="ECO:0000256" key="8">
    <source>
        <dbReference type="ARBA" id="ARBA00022840"/>
    </source>
</evidence>
<dbReference type="SUPFAM" id="SSF69572">
    <property type="entry name" value="Activating enzymes of the ubiquitin-like proteins"/>
    <property type="match status" value="2"/>
</dbReference>
<protein>
    <recommendedName>
        <fullName evidence="4">E1 ubiquitin-activating enzyme</fullName>
        <ecNumber evidence="4">6.2.1.45</ecNumber>
    </recommendedName>
</protein>
<keyword evidence="6" id="KW-0547">Nucleotide-binding</keyword>
<dbReference type="PRINTS" id="PR01849">
    <property type="entry name" value="UBIQUITINACT"/>
</dbReference>
<dbReference type="Gene3D" id="3.40.50.720">
    <property type="entry name" value="NAD(P)-binding Rossmann-like Domain"/>
    <property type="match status" value="1"/>
</dbReference>
<evidence type="ECO:0000256" key="7">
    <source>
        <dbReference type="ARBA" id="ARBA00022786"/>
    </source>
</evidence>
<gene>
    <name evidence="12" type="ORF">OFUS_LOCUS21634</name>
</gene>
<accession>A0A8J1TXA5</accession>
<dbReference type="InterPro" id="IPR042063">
    <property type="entry name" value="Ubi_acti_E1_SCCH"/>
</dbReference>
<reference evidence="12" key="1">
    <citation type="submission" date="2022-03" db="EMBL/GenBank/DDBJ databases">
        <authorList>
            <person name="Martin C."/>
        </authorList>
    </citation>
    <scope>NUCLEOTIDE SEQUENCE</scope>
</reference>
<feature type="chain" id="PRO_5043691946" description="E1 ubiquitin-activating enzyme" evidence="10">
    <location>
        <begin position="17"/>
        <end position="1070"/>
    </location>
</feature>
<dbReference type="GO" id="GO:0005737">
    <property type="term" value="C:cytoplasm"/>
    <property type="evidence" value="ECO:0007669"/>
    <property type="project" value="TreeGrafter"/>
</dbReference>
<dbReference type="Proteomes" id="UP000749559">
    <property type="component" value="Unassembled WGS sequence"/>
</dbReference>
<feature type="region of interest" description="Disordered" evidence="9">
    <location>
        <begin position="826"/>
        <end position="846"/>
    </location>
</feature>
<dbReference type="Gene3D" id="3.40.50.12550">
    <property type="entry name" value="Ubiquitin-activating enzyme E1, inactive adenylation domain, subdomain 2"/>
    <property type="match status" value="1"/>
</dbReference>
<dbReference type="Pfam" id="PF00899">
    <property type="entry name" value="ThiF"/>
    <property type="match status" value="2"/>
</dbReference>
<dbReference type="InterPro" id="IPR018965">
    <property type="entry name" value="Ub-activating_enz_E1_C"/>
</dbReference>
<dbReference type="GO" id="GO:0005524">
    <property type="term" value="F:ATP binding"/>
    <property type="evidence" value="ECO:0007669"/>
    <property type="project" value="UniProtKB-KW"/>
</dbReference>
<dbReference type="FunFam" id="1.10.10.2660:FF:000003">
    <property type="entry name" value="ubiquitin-like modifier-activating enzyme 6 isoform X1"/>
    <property type="match status" value="1"/>
</dbReference>
<dbReference type="EMBL" id="CAIIXF020000010">
    <property type="protein sequence ID" value="CAH1797332.1"/>
    <property type="molecule type" value="Genomic_DNA"/>
</dbReference>
<dbReference type="GO" id="GO:0006511">
    <property type="term" value="P:ubiquitin-dependent protein catabolic process"/>
    <property type="evidence" value="ECO:0007669"/>
    <property type="project" value="TreeGrafter"/>
</dbReference>
<dbReference type="AlphaFoldDB" id="A0A8J1TXA5"/>
<dbReference type="FunFam" id="2.40.30.180:FF:000002">
    <property type="entry name" value="Ubiquitin-activating enzyme E1 2"/>
    <property type="match status" value="1"/>
</dbReference>
<dbReference type="InterPro" id="IPR018075">
    <property type="entry name" value="UBQ-activ_enz_E1"/>
</dbReference>
<comment type="pathway">
    <text evidence="2">Protein modification; protein ubiquitination.</text>
</comment>
<dbReference type="InterPro" id="IPR019572">
    <property type="entry name" value="UBA_E1_SCCH"/>
</dbReference>
<evidence type="ECO:0000256" key="1">
    <source>
        <dbReference type="ARBA" id="ARBA00000488"/>
    </source>
</evidence>
<dbReference type="OrthoDB" id="10252231at2759"/>
<feature type="domain" description="Ubiquitin-activating enzyme E1 C-terminal" evidence="11">
    <location>
        <begin position="944"/>
        <end position="1064"/>
    </location>
</feature>
<dbReference type="EC" id="6.2.1.45" evidence="4"/>
<dbReference type="InterPro" id="IPR000011">
    <property type="entry name" value="UBQ/SUMO-activ_enz_E1-like"/>
</dbReference>
<evidence type="ECO:0000313" key="12">
    <source>
        <dbReference type="EMBL" id="CAH1797332.1"/>
    </source>
</evidence>
<dbReference type="GO" id="GO:0004839">
    <property type="term" value="F:ubiquitin activating enzyme activity"/>
    <property type="evidence" value="ECO:0007669"/>
    <property type="project" value="UniProtKB-EC"/>
</dbReference>
<evidence type="ECO:0000313" key="13">
    <source>
        <dbReference type="Proteomes" id="UP000749559"/>
    </source>
</evidence>
<dbReference type="GO" id="GO:0005634">
    <property type="term" value="C:nucleus"/>
    <property type="evidence" value="ECO:0007669"/>
    <property type="project" value="TreeGrafter"/>
</dbReference>
<dbReference type="PANTHER" id="PTHR10953">
    <property type="entry name" value="UBIQUITIN-ACTIVATING ENZYME E1"/>
    <property type="match status" value="1"/>
</dbReference>
<dbReference type="PANTHER" id="PTHR10953:SF186">
    <property type="entry name" value="UBIQUITIN-LIKE MODIFIER-ACTIVATING ENZYME 6"/>
    <property type="match status" value="1"/>
</dbReference>
<keyword evidence="13" id="KW-1185">Reference proteome</keyword>
<evidence type="ECO:0000256" key="9">
    <source>
        <dbReference type="SAM" id="MobiDB-lite"/>
    </source>
</evidence>
<dbReference type="InterPro" id="IPR042302">
    <property type="entry name" value="E1_FCCH_sf"/>
</dbReference>
<comment type="similarity">
    <text evidence="3">Belongs to the ubiquitin-activating E1 family.</text>
</comment>
<dbReference type="GO" id="GO:0006974">
    <property type="term" value="P:DNA damage response"/>
    <property type="evidence" value="ECO:0007669"/>
    <property type="project" value="TreeGrafter"/>
</dbReference>
<dbReference type="UniPathway" id="UPA00143"/>
<dbReference type="InterPro" id="IPR035985">
    <property type="entry name" value="Ubiquitin-activating_enz"/>
</dbReference>
<dbReference type="Gene3D" id="1.10.10.2660">
    <property type="entry name" value="Ubiquitin-activating enzyme E1, SCCH domain"/>
    <property type="match status" value="1"/>
</dbReference>
<dbReference type="InterPro" id="IPR000594">
    <property type="entry name" value="ThiF_NAD_FAD-bd"/>
</dbReference>
<dbReference type="InterPro" id="IPR038252">
    <property type="entry name" value="UBA_E1_C_sf"/>
</dbReference>
<evidence type="ECO:0000256" key="6">
    <source>
        <dbReference type="ARBA" id="ARBA00022741"/>
    </source>
</evidence>
<dbReference type="Gene3D" id="3.50.50.80">
    <property type="entry name" value="Ubiquitin-activating enzyme E1, inactive adenylation domain, subdomain 1"/>
    <property type="match status" value="1"/>
</dbReference>
<dbReference type="SMART" id="SM00985">
    <property type="entry name" value="UBA_e1_C"/>
    <property type="match status" value="1"/>
</dbReference>
<dbReference type="Pfam" id="PF09358">
    <property type="entry name" value="E1_UFD"/>
    <property type="match status" value="1"/>
</dbReference>
<evidence type="ECO:0000256" key="4">
    <source>
        <dbReference type="ARBA" id="ARBA00012990"/>
    </source>
</evidence>
<proteinExistence type="inferred from homology"/>
<dbReference type="Gene3D" id="2.40.30.180">
    <property type="entry name" value="Ubiquitin-activating enzyme E1, FCCH domain"/>
    <property type="match status" value="1"/>
</dbReference>